<keyword evidence="2" id="KW-1185">Reference proteome</keyword>
<dbReference type="InterPro" id="IPR008822">
    <property type="entry name" value="Endonuclease_RusA-like"/>
</dbReference>
<dbReference type="RefSeq" id="WP_058356815.1">
    <property type="nucleotide sequence ID" value="NZ_CABKVG010000010.1"/>
</dbReference>
<organism evidence="1 2">
    <name type="scientific">Vitreoscilla massiliensis</name>
    <dbReference type="NCBI Taxonomy" id="1689272"/>
    <lineage>
        <taxon>Bacteria</taxon>
        <taxon>Pseudomonadati</taxon>
        <taxon>Pseudomonadota</taxon>
        <taxon>Betaproteobacteria</taxon>
        <taxon>Neisseriales</taxon>
        <taxon>Neisseriaceae</taxon>
        <taxon>Vitreoscilla</taxon>
    </lineage>
</organism>
<gene>
    <name evidence="1" type="ORF">LVJ82_16970</name>
</gene>
<sequence length="118" mass="13359">MKTYFLPYPISTNRYWRTFRNRTIASKEAMEYRRKVAELVGVMPVNDPVSLSIELHPRLTKNGKASKTCLDLDNCLKVTLDALQGCLYGNDNQVKKIALQYGEPVLNGGLTVCCEVMQ</sequence>
<dbReference type="Pfam" id="PF05866">
    <property type="entry name" value="RusA"/>
    <property type="match status" value="1"/>
</dbReference>
<evidence type="ECO:0000313" key="1">
    <source>
        <dbReference type="EMBL" id="UOO89111.1"/>
    </source>
</evidence>
<protein>
    <submittedName>
        <fullName evidence="1">RusA family crossover junction endodeoxyribonuclease</fullName>
    </submittedName>
</protein>
<dbReference type="Proteomes" id="UP000832011">
    <property type="component" value="Chromosome"/>
</dbReference>
<accession>A0ABY4DZZ4</accession>
<dbReference type="EMBL" id="CP091511">
    <property type="protein sequence ID" value="UOO89111.1"/>
    <property type="molecule type" value="Genomic_DNA"/>
</dbReference>
<dbReference type="InterPro" id="IPR036614">
    <property type="entry name" value="RusA-like_sf"/>
</dbReference>
<proteinExistence type="predicted"/>
<evidence type="ECO:0000313" key="2">
    <source>
        <dbReference type="Proteomes" id="UP000832011"/>
    </source>
</evidence>
<reference evidence="1 2" key="1">
    <citation type="journal article" date="2022" name="Res Sq">
        <title>Evolution of multicellular longitudinally dividing oral cavity symbionts (Neisseriaceae).</title>
        <authorList>
            <person name="Nyongesa S."/>
            <person name="Weber P."/>
            <person name="Bernet E."/>
            <person name="Pullido F."/>
            <person name="Nieckarz M."/>
            <person name="Delaby M."/>
            <person name="Nieves C."/>
            <person name="Viehboeck T."/>
            <person name="Krause N."/>
            <person name="Rivera-Millot A."/>
            <person name="Nakamura A."/>
            <person name="Vischer N."/>
            <person name="VanNieuwenhze M."/>
            <person name="Brun Y."/>
            <person name="Cava F."/>
            <person name="Bulgheresi S."/>
            <person name="Veyrier F."/>
        </authorList>
    </citation>
    <scope>NUCLEOTIDE SEQUENCE [LARGE SCALE GENOMIC DNA]</scope>
    <source>
        <strain evidence="1 2">SN4</strain>
    </source>
</reference>
<dbReference type="Gene3D" id="3.30.1330.70">
    <property type="entry name" value="Holliday junction resolvase RusA"/>
    <property type="match status" value="1"/>
</dbReference>
<name>A0ABY4DZZ4_9NEIS</name>
<dbReference type="SUPFAM" id="SSF103084">
    <property type="entry name" value="Holliday junction resolvase RusA"/>
    <property type="match status" value="1"/>
</dbReference>